<dbReference type="OrthoDB" id="9674523at2759"/>
<feature type="domain" description="K Homology" evidence="1">
    <location>
        <begin position="57"/>
        <end position="113"/>
    </location>
</feature>
<evidence type="ECO:0000313" key="3">
    <source>
        <dbReference type="Proteomes" id="UP000887013"/>
    </source>
</evidence>
<name>A0A8X6MU01_NEPPI</name>
<dbReference type="InterPro" id="IPR004088">
    <property type="entry name" value="KH_dom_type_1"/>
</dbReference>
<comment type="caution">
    <text evidence="2">The sequence shown here is derived from an EMBL/GenBank/DDBJ whole genome shotgun (WGS) entry which is preliminary data.</text>
</comment>
<dbReference type="Pfam" id="PF00013">
    <property type="entry name" value="KH_1"/>
    <property type="match status" value="1"/>
</dbReference>
<dbReference type="InterPro" id="IPR036612">
    <property type="entry name" value="KH_dom_type_1_sf"/>
</dbReference>
<dbReference type="Gene3D" id="3.30.1370.10">
    <property type="entry name" value="K Homology domain, type 1"/>
    <property type="match status" value="2"/>
</dbReference>
<dbReference type="GO" id="GO:0003723">
    <property type="term" value="F:RNA binding"/>
    <property type="evidence" value="ECO:0007669"/>
    <property type="project" value="InterPro"/>
</dbReference>
<reference evidence="2" key="1">
    <citation type="submission" date="2020-08" db="EMBL/GenBank/DDBJ databases">
        <title>Multicomponent nature underlies the extraordinary mechanical properties of spider dragline silk.</title>
        <authorList>
            <person name="Kono N."/>
            <person name="Nakamura H."/>
            <person name="Mori M."/>
            <person name="Yoshida Y."/>
            <person name="Ohtoshi R."/>
            <person name="Malay A.D."/>
            <person name="Moran D.A.P."/>
            <person name="Tomita M."/>
            <person name="Numata K."/>
            <person name="Arakawa K."/>
        </authorList>
    </citation>
    <scope>NUCLEOTIDE SEQUENCE</scope>
</reference>
<dbReference type="GO" id="GO:0010468">
    <property type="term" value="P:regulation of gene expression"/>
    <property type="evidence" value="ECO:0007669"/>
    <property type="project" value="UniProtKB-ARBA"/>
</dbReference>
<accession>A0A8X6MU01</accession>
<dbReference type="EMBL" id="BMAW01050955">
    <property type="protein sequence ID" value="GFS77784.1"/>
    <property type="molecule type" value="Genomic_DNA"/>
</dbReference>
<keyword evidence="3" id="KW-1185">Reference proteome</keyword>
<dbReference type="AlphaFoldDB" id="A0A8X6MU01"/>
<proteinExistence type="predicted"/>
<protein>
    <submittedName>
        <fullName evidence="2">Vigilin</fullName>
    </submittedName>
</protein>
<organism evidence="2 3">
    <name type="scientific">Nephila pilipes</name>
    <name type="common">Giant wood spider</name>
    <name type="synonym">Nephila maculata</name>
    <dbReference type="NCBI Taxonomy" id="299642"/>
    <lineage>
        <taxon>Eukaryota</taxon>
        <taxon>Metazoa</taxon>
        <taxon>Ecdysozoa</taxon>
        <taxon>Arthropoda</taxon>
        <taxon>Chelicerata</taxon>
        <taxon>Arachnida</taxon>
        <taxon>Araneae</taxon>
        <taxon>Araneomorphae</taxon>
        <taxon>Entelegynae</taxon>
        <taxon>Araneoidea</taxon>
        <taxon>Nephilidae</taxon>
        <taxon>Nephila</taxon>
    </lineage>
</organism>
<dbReference type="SUPFAM" id="SSF54791">
    <property type="entry name" value="Eukaryotic type KH-domain (KH-domain type I)"/>
    <property type="match status" value="1"/>
</dbReference>
<sequence length="114" mass="12921">MDQTFRRLEMKLKTKIDLPTEGTESDVIAIREPKEDVMKATKRFLEISNEKQILGLTISIKANTEQHEFLIGKNRASIKNVFGRTRGRSVFPNENDDKNSIAIIGRTGEIETAS</sequence>
<evidence type="ECO:0000313" key="2">
    <source>
        <dbReference type="EMBL" id="GFS77784.1"/>
    </source>
</evidence>
<dbReference type="Proteomes" id="UP000887013">
    <property type="component" value="Unassembled WGS sequence"/>
</dbReference>
<gene>
    <name evidence="2" type="primary">Hdlbp_1</name>
    <name evidence="2" type="ORF">NPIL_282541</name>
</gene>
<evidence type="ECO:0000259" key="1">
    <source>
        <dbReference type="Pfam" id="PF00013"/>
    </source>
</evidence>